<dbReference type="Pfam" id="PF10211">
    <property type="entry name" value="Ax_dynein_light"/>
    <property type="match status" value="1"/>
</dbReference>
<organism evidence="3 4">
    <name type="scientific">Haplochromis burtoni</name>
    <name type="common">Burton's mouthbrooder</name>
    <name type="synonym">Chromis burtoni</name>
    <dbReference type="NCBI Taxonomy" id="8153"/>
    <lineage>
        <taxon>Eukaryota</taxon>
        <taxon>Metazoa</taxon>
        <taxon>Chordata</taxon>
        <taxon>Craniata</taxon>
        <taxon>Vertebrata</taxon>
        <taxon>Euteleostomi</taxon>
        <taxon>Actinopterygii</taxon>
        <taxon>Neopterygii</taxon>
        <taxon>Teleostei</taxon>
        <taxon>Neoteleostei</taxon>
        <taxon>Acanthomorphata</taxon>
        <taxon>Ovalentaria</taxon>
        <taxon>Cichlomorphae</taxon>
        <taxon>Cichliformes</taxon>
        <taxon>Cichlidae</taxon>
        <taxon>African cichlids</taxon>
        <taxon>Pseudocrenilabrinae</taxon>
        <taxon>Haplochromini</taxon>
        <taxon>Haplochromis</taxon>
    </lineage>
</organism>
<evidence type="ECO:0000313" key="3">
    <source>
        <dbReference type="Ensembl" id="ENSHBUP00000016384.1"/>
    </source>
</evidence>
<dbReference type="Ensembl" id="ENSHBUT00000024892.1">
    <property type="protein sequence ID" value="ENSHBUP00000016384.1"/>
    <property type="gene ID" value="ENSHBUG00000018332.1"/>
</dbReference>
<dbReference type="Proteomes" id="UP000264840">
    <property type="component" value="Unplaced"/>
</dbReference>
<dbReference type="OMA" id="KKECYEW"/>
<dbReference type="PANTHER" id="PTHR23052">
    <property type="entry name" value="AXONEMAL DYNEIN LIGHT CHAIN DOMAIN-CONTAINING PROTEIN 1"/>
    <property type="match status" value="1"/>
</dbReference>
<feature type="compositionally biased region" description="Pro residues" evidence="2">
    <location>
        <begin position="935"/>
        <end position="949"/>
    </location>
</feature>
<proteinExistence type="predicted"/>
<evidence type="ECO:0000256" key="1">
    <source>
        <dbReference type="ARBA" id="ARBA00023054"/>
    </source>
</evidence>
<keyword evidence="4" id="KW-1185">Reference proteome</keyword>
<protein>
    <submittedName>
        <fullName evidence="3">Axonemal dynein light chain domain containing 1</fullName>
    </submittedName>
</protein>
<evidence type="ECO:0000256" key="2">
    <source>
        <dbReference type="SAM" id="MobiDB-lite"/>
    </source>
</evidence>
<name>A0A3Q2W5B3_HAPBU</name>
<evidence type="ECO:0000313" key="4">
    <source>
        <dbReference type="Proteomes" id="UP000264840"/>
    </source>
</evidence>
<dbReference type="AlphaFoldDB" id="A0A3Q2W5B3"/>
<dbReference type="PANTHER" id="PTHR23052:SF1">
    <property type="entry name" value="AXONEMAL DYNEIN LIGHT CHAIN DOMAIN-CONTAINING PROTEIN 1"/>
    <property type="match status" value="1"/>
</dbReference>
<sequence length="968" mass="109499">MSASTRASSAPSLSRPERTPDTAVAELNFQVPVVSTKTQPAVRGQIVPHELLLSLTSTVCKRRTPGQSAHDRHCESYGIRRPDAVWHHPLGRKKYKHFLEQPTSLTGAGRDISFLCDAMVTRKKTTLLPPVSEKQVVGGAQNSCVSDSFIPEEFHIVKNKGLRSLEFYEDAFTVQLRDEEQRLRVLPSLRPSGRLEAVQLMGMMDDMLEKAGVDEQSEELAELSQLEGLLELVKVEQNIYNIVFHELIRQVSVGCAERGQLLAKLRQRYQSLLDRIPRRLKALHTEVVAQRALDRRLTEEIHHIKLSIQQLSVELSKIRDHDAFVSHQAEHAHWQLAEALKQTRIDSNVVQAYHQLYELQRARLEAQLIHMTEDRDCWSQFTLCLALKVISVKQLHLVSQLHISEQSWFKTAEHCILFLTSKDTECINIIMESTDYWRKQLAAFMSQLKQTEHAHCAQISAIQQGINKWLSFCSSNNKLPEPKYDKTSVEEIHADLQQWSNMLALLCEHYQGEKQLNCQQTLSELGNIQEIWLNMSLQLFRRHPSADGGPPEGQHAQRELDKELCELLRELDVQVDGENGLHGNVMSLHGLMESRGSKLAAVIEDPEKMAVSDWLELERALHNWKSLADEAFRHFSNKTDNNTPDTSAEAEKLFDKIQAFVTNLSDFTEGENFRLHEEIRSVHVAQTRWMLELLLLVVPNHSEEENQEEEPHRYIPEISQETLDEDAQMLAEKLDRLSSYITSSCSLVLEEHLNTLSAQAQNEMNEFKRLQRECGDWVETCRILLTGVKGAPVELPVTPPAPVSSSGVLDCPADGAEAVGEQTVCESPVLNLINYDGNVAQRKLGACSVQLDRTGELVVSPVTDDNQKAFKDLTTVGLLQQELHDSEVRVQIAEKRALKAEEALQEALKKIKDLERQLQGRPSVEPHSTEEKNKTPPPSPQPETTPTPPKKTATAVKPTSSSRKTKKC</sequence>
<dbReference type="GO" id="GO:0005737">
    <property type="term" value="C:cytoplasm"/>
    <property type="evidence" value="ECO:0007669"/>
    <property type="project" value="UniProtKB-ARBA"/>
</dbReference>
<dbReference type="GeneTree" id="ENSGT00390000005554"/>
<dbReference type="GeneID" id="102294685"/>
<feature type="compositionally biased region" description="Low complexity" evidence="2">
    <location>
        <begin position="950"/>
        <end position="962"/>
    </location>
</feature>
<dbReference type="InterPro" id="IPR019347">
    <property type="entry name" value="Axonemal_dynein_light_chain"/>
</dbReference>
<dbReference type="OrthoDB" id="1927454at2759"/>
<reference evidence="3" key="2">
    <citation type="submission" date="2025-09" db="UniProtKB">
        <authorList>
            <consortium name="Ensembl"/>
        </authorList>
    </citation>
    <scope>IDENTIFICATION</scope>
</reference>
<feature type="region of interest" description="Disordered" evidence="2">
    <location>
        <begin position="914"/>
        <end position="968"/>
    </location>
</feature>
<accession>A0A3Q2W5B3</accession>
<reference evidence="3" key="1">
    <citation type="submission" date="2025-08" db="UniProtKB">
        <authorList>
            <consortium name="Ensembl"/>
        </authorList>
    </citation>
    <scope>IDENTIFICATION</scope>
</reference>
<keyword evidence="1" id="KW-0175">Coiled coil</keyword>
<dbReference type="InterPro" id="IPR052845">
    <property type="entry name" value="Axonemal_dynein_LC_domain"/>
</dbReference>
<dbReference type="STRING" id="8153.ENSHBUP00000016384"/>
<dbReference type="RefSeq" id="XP_005933855.1">
    <property type="nucleotide sequence ID" value="XM_005933793.2"/>
</dbReference>